<proteinExistence type="predicted"/>
<evidence type="ECO:0000256" key="1">
    <source>
        <dbReference type="SAM" id="Phobius"/>
    </source>
</evidence>
<reference evidence="2 3" key="1">
    <citation type="submission" date="2019-02" db="EMBL/GenBank/DDBJ databases">
        <title>Pedobacter sp. RP-1-14 sp. nov., isolated from Arctic soil.</title>
        <authorList>
            <person name="Dahal R.H."/>
        </authorList>
    </citation>
    <scope>NUCLEOTIDE SEQUENCE [LARGE SCALE GENOMIC DNA]</scope>
    <source>
        <strain evidence="2 3">RP-1-14</strain>
    </source>
</reference>
<accession>A0A4V2MKA0</accession>
<dbReference type="PANTHER" id="PTHR35792:SF2">
    <property type="entry name" value="GENERAL STRESS PROTEIN"/>
    <property type="match status" value="1"/>
</dbReference>
<comment type="caution">
    <text evidence="2">The sequence shown here is derived from an EMBL/GenBank/DDBJ whole genome shotgun (WGS) entry which is preliminary data.</text>
</comment>
<dbReference type="RefSeq" id="WP_131597912.1">
    <property type="nucleotide sequence ID" value="NZ_SJSL01000009.1"/>
</dbReference>
<name>A0A4V2MKA0_9SPHI</name>
<protein>
    <submittedName>
        <fullName evidence="2">YtxH domain-containing protein</fullName>
    </submittedName>
</protein>
<keyword evidence="1" id="KW-0812">Transmembrane</keyword>
<dbReference type="Pfam" id="PF12732">
    <property type="entry name" value="YtxH"/>
    <property type="match status" value="1"/>
</dbReference>
<dbReference type="AlphaFoldDB" id="A0A4V2MKA0"/>
<evidence type="ECO:0000313" key="2">
    <source>
        <dbReference type="EMBL" id="TCC97386.1"/>
    </source>
</evidence>
<dbReference type="PANTHER" id="PTHR35792">
    <property type="entry name" value="GENERAL STRESS PROTEIN"/>
    <property type="match status" value="1"/>
</dbReference>
<dbReference type="EMBL" id="SJSL01000009">
    <property type="protein sequence ID" value="TCC97386.1"/>
    <property type="molecule type" value="Genomic_DNA"/>
</dbReference>
<dbReference type="Proteomes" id="UP000293347">
    <property type="component" value="Unassembled WGS sequence"/>
</dbReference>
<keyword evidence="1" id="KW-0472">Membrane</keyword>
<evidence type="ECO:0000313" key="3">
    <source>
        <dbReference type="Proteomes" id="UP000293347"/>
    </source>
</evidence>
<feature type="transmembrane region" description="Helical" evidence="1">
    <location>
        <begin position="24"/>
        <end position="43"/>
    </location>
</feature>
<dbReference type="InterPro" id="IPR052928">
    <property type="entry name" value="Desiccation-related_membrane"/>
</dbReference>
<keyword evidence="3" id="KW-1185">Reference proteome</keyword>
<dbReference type="OrthoDB" id="798344at2"/>
<dbReference type="InterPro" id="IPR024623">
    <property type="entry name" value="YtxH"/>
</dbReference>
<keyword evidence="1" id="KW-1133">Transmembrane helix</keyword>
<organism evidence="2 3">
    <name type="scientific">Pedobacter psychroterrae</name>
    <dbReference type="NCBI Taxonomy" id="2530453"/>
    <lineage>
        <taxon>Bacteria</taxon>
        <taxon>Pseudomonadati</taxon>
        <taxon>Bacteroidota</taxon>
        <taxon>Sphingobacteriia</taxon>
        <taxon>Sphingobacteriales</taxon>
        <taxon>Sphingobacteriaceae</taxon>
        <taxon>Pedobacter</taxon>
    </lineage>
</organism>
<gene>
    <name evidence="2" type="ORF">EZ437_20070</name>
</gene>
<sequence length="129" mass="13935">MNYRKLISNRISDLSNHSNDKSGAVIALLAGLAVGAVLGVLFAPDSGKKTREKITDKALDLADNAKDGLYSIKDKVAMGRDSITNLKDRVVDNVKSKVDQASQEFKEFRDAEIAKANGAIEGEIEDNRG</sequence>